<sequence>MNRIIALAGAMLITGLAAGSAHANPQVLGIVASLEPQPMTCDAGGCRVELTSFCLEQERHNPLPGQVYLPMQNADIRLVGTRADGSSVTLPAAPYLNFTTARGFTALQASIDPATFEKLGLTSAAIVVGQRVSLIPQDEAADPQPHVAEEIALATGPNRLTAEQFYDDHSANSDALRLSNAMINALPQGYHREDSDGRIWNAPQVVSLSTKVDPAGLAETAKMHADCQMKVDVTHHVDSMRACMQESHDLLSLRQNIDLWEAIGGS</sequence>
<keyword evidence="3" id="KW-1185">Reference proteome</keyword>
<dbReference type="KEGG" id="htq:FRZ44_31740"/>
<name>A0A5J6MKY9_9PROT</name>
<feature type="signal peptide" evidence="1">
    <location>
        <begin position="1"/>
        <end position="23"/>
    </location>
</feature>
<dbReference type="RefSeq" id="WP_151178087.1">
    <property type="nucleotide sequence ID" value="NZ_CP042906.1"/>
</dbReference>
<protein>
    <submittedName>
        <fullName evidence="2">Uncharacterized protein</fullName>
    </submittedName>
</protein>
<feature type="chain" id="PRO_5023936629" evidence="1">
    <location>
        <begin position="24"/>
        <end position="266"/>
    </location>
</feature>
<reference evidence="2 3" key="1">
    <citation type="submission" date="2019-08" db="EMBL/GenBank/DDBJ databases">
        <title>Hyperibacter terrae gen. nov., sp. nov. and Hyperibacter viscosus sp. nov., two new members in the family Rhodospirillaceae isolated from the rhizosphere of Hypericum perforatum.</title>
        <authorList>
            <person name="Noviana Z."/>
        </authorList>
    </citation>
    <scope>NUCLEOTIDE SEQUENCE [LARGE SCALE GENOMIC DNA]</scope>
    <source>
        <strain evidence="2 3">R5913</strain>
    </source>
</reference>
<dbReference type="OrthoDB" id="7344480at2"/>
<proteinExistence type="predicted"/>
<accession>A0A5J6MKY9</accession>
<keyword evidence="1" id="KW-0732">Signal</keyword>
<gene>
    <name evidence="2" type="ORF">FRZ44_31740</name>
</gene>
<dbReference type="EMBL" id="CP042906">
    <property type="protein sequence ID" value="QEX17871.1"/>
    <property type="molecule type" value="Genomic_DNA"/>
</dbReference>
<organism evidence="2 3">
    <name type="scientific">Hypericibacter terrae</name>
    <dbReference type="NCBI Taxonomy" id="2602015"/>
    <lineage>
        <taxon>Bacteria</taxon>
        <taxon>Pseudomonadati</taxon>
        <taxon>Pseudomonadota</taxon>
        <taxon>Alphaproteobacteria</taxon>
        <taxon>Rhodospirillales</taxon>
        <taxon>Dongiaceae</taxon>
        <taxon>Hypericibacter</taxon>
    </lineage>
</organism>
<dbReference type="AlphaFoldDB" id="A0A5J6MKY9"/>
<dbReference type="Proteomes" id="UP000326202">
    <property type="component" value="Chromosome"/>
</dbReference>
<evidence type="ECO:0000256" key="1">
    <source>
        <dbReference type="SAM" id="SignalP"/>
    </source>
</evidence>
<evidence type="ECO:0000313" key="3">
    <source>
        <dbReference type="Proteomes" id="UP000326202"/>
    </source>
</evidence>
<evidence type="ECO:0000313" key="2">
    <source>
        <dbReference type="EMBL" id="QEX17871.1"/>
    </source>
</evidence>